<keyword evidence="2" id="KW-0805">Transcription regulation</keyword>
<name>A0ABP1CIQ3_9APHY</name>
<dbReference type="EMBL" id="OZ037944">
    <property type="protein sequence ID" value="CAL1694564.1"/>
    <property type="molecule type" value="Genomic_DNA"/>
</dbReference>
<keyword evidence="4" id="KW-0804">Transcription</keyword>
<dbReference type="InterPro" id="IPR011598">
    <property type="entry name" value="bHLH_dom"/>
</dbReference>
<evidence type="ECO:0000259" key="7">
    <source>
        <dbReference type="PROSITE" id="PS50888"/>
    </source>
</evidence>
<feature type="region of interest" description="Disordered" evidence="6">
    <location>
        <begin position="57"/>
        <end position="138"/>
    </location>
</feature>
<feature type="compositionally biased region" description="Low complexity" evidence="6">
    <location>
        <begin position="167"/>
        <end position="177"/>
    </location>
</feature>
<evidence type="ECO:0000313" key="8">
    <source>
        <dbReference type="EMBL" id="CAL1694564.1"/>
    </source>
</evidence>
<dbReference type="InterPro" id="IPR052207">
    <property type="entry name" value="Max-like/E-box_TFs"/>
</dbReference>
<dbReference type="SUPFAM" id="SSF47459">
    <property type="entry name" value="HLH, helix-loop-helix DNA-binding domain"/>
    <property type="match status" value="1"/>
</dbReference>
<dbReference type="PANTHER" id="PTHR15741">
    <property type="entry name" value="BASIC HELIX-LOOP-HELIX ZIP TRANSCRIPTION FACTOR"/>
    <property type="match status" value="1"/>
</dbReference>
<proteinExistence type="predicted"/>
<dbReference type="PROSITE" id="PS50888">
    <property type="entry name" value="BHLH"/>
    <property type="match status" value="1"/>
</dbReference>
<reference evidence="9" key="1">
    <citation type="submission" date="2024-04" db="EMBL/GenBank/DDBJ databases">
        <authorList>
            <person name="Shaw F."/>
            <person name="Minotto A."/>
        </authorList>
    </citation>
    <scope>NUCLEOTIDE SEQUENCE [LARGE SCALE GENOMIC DNA]</scope>
</reference>
<dbReference type="InterPro" id="IPR036638">
    <property type="entry name" value="HLH_DNA-bd_sf"/>
</dbReference>
<evidence type="ECO:0000256" key="4">
    <source>
        <dbReference type="ARBA" id="ARBA00023163"/>
    </source>
</evidence>
<keyword evidence="9" id="KW-1185">Reference proteome</keyword>
<dbReference type="Gene3D" id="4.10.280.10">
    <property type="entry name" value="Helix-loop-helix DNA-binding domain"/>
    <property type="match status" value="1"/>
</dbReference>
<evidence type="ECO:0000256" key="3">
    <source>
        <dbReference type="ARBA" id="ARBA00023125"/>
    </source>
</evidence>
<feature type="compositionally biased region" description="Low complexity" evidence="6">
    <location>
        <begin position="106"/>
        <end position="117"/>
    </location>
</feature>
<dbReference type="Proteomes" id="UP001497453">
    <property type="component" value="Chromosome 1"/>
</dbReference>
<keyword evidence="5" id="KW-0539">Nucleus</keyword>
<evidence type="ECO:0000256" key="5">
    <source>
        <dbReference type="ARBA" id="ARBA00023242"/>
    </source>
</evidence>
<accession>A0ABP1CIQ3</accession>
<dbReference type="PANTHER" id="PTHR15741:SF27">
    <property type="entry name" value="TRANSCRIPTION FACTOR AP-4"/>
    <property type="match status" value="1"/>
</dbReference>
<organism evidence="8 9">
    <name type="scientific">Somion occarium</name>
    <dbReference type="NCBI Taxonomy" id="3059160"/>
    <lineage>
        <taxon>Eukaryota</taxon>
        <taxon>Fungi</taxon>
        <taxon>Dikarya</taxon>
        <taxon>Basidiomycota</taxon>
        <taxon>Agaricomycotina</taxon>
        <taxon>Agaricomycetes</taxon>
        <taxon>Polyporales</taxon>
        <taxon>Cerrenaceae</taxon>
        <taxon>Somion</taxon>
    </lineage>
</organism>
<evidence type="ECO:0000256" key="2">
    <source>
        <dbReference type="ARBA" id="ARBA00023015"/>
    </source>
</evidence>
<keyword evidence="3" id="KW-0238">DNA-binding</keyword>
<feature type="region of interest" description="Disordered" evidence="6">
    <location>
        <begin position="167"/>
        <end position="202"/>
    </location>
</feature>
<gene>
    <name evidence="8" type="ORF">GFSPODELE1_LOCUS371</name>
</gene>
<sequence>MGDPLQPPVPFDDFTFSFDPALHNLFPSPPPLPSSADLFSPSETTDLLGFLENFSWDVEAETQDRPQSGTPQVAPSNSSNNAQPSTSSNQSPMNVPNSPQLAVVASSGGTPSVSETSPTPPPAQPISSAQRPKPLLSTPQKRLNHIMSEQKRRNAIRDGYVQLTTLLAPAGAPPGTGMPTRGRPKGSSSRNGGRGDGKGGVAFKGKSGILFRAVEYVKWLEESRDALLAEVAKVETAAGIHRS</sequence>
<feature type="compositionally biased region" description="Low complexity" evidence="6">
    <location>
        <begin position="71"/>
        <end position="92"/>
    </location>
</feature>
<comment type="subcellular location">
    <subcellularLocation>
        <location evidence="1">Nucleus</location>
    </subcellularLocation>
</comment>
<evidence type="ECO:0000256" key="6">
    <source>
        <dbReference type="SAM" id="MobiDB-lite"/>
    </source>
</evidence>
<feature type="domain" description="BHLH" evidence="7">
    <location>
        <begin position="140"/>
        <end position="220"/>
    </location>
</feature>
<evidence type="ECO:0000256" key="1">
    <source>
        <dbReference type="ARBA" id="ARBA00004123"/>
    </source>
</evidence>
<protein>
    <recommendedName>
        <fullName evidence="7">BHLH domain-containing protein</fullName>
    </recommendedName>
</protein>
<evidence type="ECO:0000313" key="9">
    <source>
        <dbReference type="Proteomes" id="UP001497453"/>
    </source>
</evidence>
<feature type="compositionally biased region" description="Gly residues" evidence="6">
    <location>
        <begin position="192"/>
        <end position="202"/>
    </location>
</feature>